<proteinExistence type="predicted"/>
<reference evidence="1 2" key="1">
    <citation type="journal article" date="2014" name="Genome Announc.">
        <title>Draft Genome Sequences of Three Alkaliphilic Bacillus Strains, Bacillus wakoensis JCM 9140T, Bacillus akibai JCM 9157T, and Bacillus hemicellulosilyticus JCM 9152T.</title>
        <authorList>
            <person name="Yuki M."/>
            <person name="Oshima K."/>
            <person name="Suda W."/>
            <person name="Oshida Y."/>
            <person name="Kitamura K."/>
            <person name="Iida T."/>
            <person name="Hattori M."/>
            <person name="Ohkuma M."/>
        </authorList>
    </citation>
    <scope>NUCLEOTIDE SEQUENCE [LARGE SCALE GENOMIC DNA]</scope>
    <source>
        <strain evidence="1 2">JCM 9157</strain>
    </source>
</reference>
<dbReference type="Proteomes" id="UP000018896">
    <property type="component" value="Unassembled WGS sequence"/>
</dbReference>
<dbReference type="AlphaFoldDB" id="W4QWY0"/>
<accession>W4QWY0</accession>
<evidence type="ECO:0000313" key="2">
    <source>
        <dbReference type="Proteomes" id="UP000018896"/>
    </source>
</evidence>
<dbReference type="EMBL" id="BAUV01000038">
    <property type="protein sequence ID" value="GAE36601.1"/>
    <property type="molecule type" value="Genomic_DNA"/>
</dbReference>
<sequence length="79" mass="9022">MLKGIENKDKKIESLDPFTKKSHCAIFILLRMLNKNLTKLTKGSECSSIGNELSAVFEKSEEHYPYCTKVLGEIDIKWS</sequence>
<evidence type="ECO:0000313" key="1">
    <source>
        <dbReference type="EMBL" id="GAE36601.1"/>
    </source>
</evidence>
<protein>
    <submittedName>
        <fullName evidence="1">Uncharacterized protein</fullName>
    </submittedName>
</protein>
<organism evidence="1 2">
    <name type="scientific">Halalkalibacter akibai (strain ATCC 43226 / DSM 21942 / CIP 109018 / JCM 9157 / 1139)</name>
    <name type="common">Bacillus akibai</name>
    <dbReference type="NCBI Taxonomy" id="1236973"/>
    <lineage>
        <taxon>Bacteria</taxon>
        <taxon>Bacillati</taxon>
        <taxon>Bacillota</taxon>
        <taxon>Bacilli</taxon>
        <taxon>Bacillales</taxon>
        <taxon>Bacillaceae</taxon>
        <taxon>Halalkalibacter</taxon>
    </lineage>
</organism>
<keyword evidence="2" id="KW-1185">Reference proteome</keyword>
<name>W4QWY0_HALA3</name>
<gene>
    <name evidence="1" type="ORF">JCM9157_3800</name>
</gene>
<dbReference type="STRING" id="1236973.JCM9157_3800"/>
<comment type="caution">
    <text evidence="1">The sequence shown here is derived from an EMBL/GenBank/DDBJ whole genome shotgun (WGS) entry which is preliminary data.</text>
</comment>